<keyword evidence="3" id="KW-1185">Reference proteome</keyword>
<feature type="chain" id="PRO_5042549808" description="Secreted protein" evidence="1">
    <location>
        <begin position="27"/>
        <end position="127"/>
    </location>
</feature>
<evidence type="ECO:0000313" key="2">
    <source>
        <dbReference type="EMBL" id="KAK1752464.1"/>
    </source>
</evidence>
<comment type="caution">
    <text evidence="2">The sequence shown here is derived from an EMBL/GenBank/DDBJ whole genome shotgun (WGS) entry which is preliminary data.</text>
</comment>
<reference evidence="2" key="1">
    <citation type="submission" date="2023-06" db="EMBL/GenBank/DDBJ databases">
        <title>Genome-scale phylogeny and comparative genomics of the fungal order Sordariales.</title>
        <authorList>
            <consortium name="Lawrence Berkeley National Laboratory"/>
            <person name="Hensen N."/>
            <person name="Bonometti L."/>
            <person name="Westerberg I."/>
            <person name="Brannstrom I.O."/>
            <person name="Guillou S."/>
            <person name="Cros-Aarteil S."/>
            <person name="Calhoun S."/>
            <person name="Haridas S."/>
            <person name="Kuo A."/>
            <person name="Mondo S."/>
            <person name="Pangilinan J."/>
            <person name="Riley R."/>
            <person name="Labutti K."/>
            <person name="Andreopoulos B."/>
            <person name="Lipzen A."/>
            <person name="Chen C."/>
            <person name="Yanf M."/>
            <person name="Daum C."/>
            <person name="Ng V."/>
            <person name="Clum A."/>
            <person name="Steindorff A."/>
            <person name="Ohm R."/>
            <person name="Martin F."/>
            <person name="Silar P."/>
            <person name="Natvig D."/>
            <person name="Lalanne C."/>
            <person name="Gautier V."/>
            <person name="Ament-Velasquez S.L."/>
            <person name="Kruys A."/>
            <person name="Hutchinson M.I."/>
            <person name="Powell A.J."/>
            <person name="Barry K."/>
            <person name="Miller A.N."/>
            <person name="Grigoriev I.V."/>
            <person name="Debuchy R."/>
            <person name="Gladieux P."/>
            <person name="Thoren M.H."/>
            <person name="Johannesson H."/>
        </authorList>
    </citation>
    <scope>NUCLEOTIDE SEQUENCE</scope>
    <source>
        <strain evidence="2">PSN4</strain>
    </source>
</reference>
<evidence type="ECO:0000313" key="3">
    <source>
        <dbReference type="Proteomes" id="UP001239445"/>
    </source>
</evidence>
<organism evidence="2 3">
    <name type="scientific">Echria macrotheca</name>
    <dbReference type="NCBI Taxonomy" id="438768"/>
    <lineage>
        <taxon>Eukaryota</taxon>
        <taxon>Fungi</taxon>
        <taxon>Dikarya</taxon>
        <taxon>Ascomycota</taxon>
        <taxon>Pezizomycotina</taxon>
        <taxon>Sordariomycetes</taxon>
        <taxon>Sordariomycetidae</taxon>
        <taxon>Sordariales</taxon>
        <taxon>Schizotheciaceae</taxon>
        <taxon>Echria</taxon>
    </lineage>
</organism>
<name>A0AAJ0B813_9PEZI</name>
<dbReference type="Proteomes" id="UP001239445">
    <property type="component" value="Unassembled WGS sequence"/>
</dbReference>
<dbReference type="EMBL" id="MU839839">
    <property type="protein sequence ID" value="KAK1752464.1"/>
    <property type="molecule type" value="Genomic_DNA"/>
</dbReference>
<feature type="signal peptide" evidence="1">
    <location>
        <begin position="1"/>
        <end position="26"/>
    </location>
</feature>
<evidence type="ECO:0008006" key="4">
    <source>
        <dbReference type="Google" id="ProtNLM"/>
    </source>
</evidence>
<proteinExistence type="predicted"/>
<dbReference type="AlphaFoldDB" id="A0AAJ0B813"/>
<sequence>MGHILVFLRQVRQLLDFCLTVSSCSGIRCEHLHVPGVFSQASGRSQATPRSPSERSTALPIVQPTTTFLLIPSVQITAVPVWLEPRFLLAWHLAPGSRKDVLPHRSQVYARCRQLSVFEASRATIVL</sequence>
<gene>
    <name evidence="2" type="ORF">QBC47DRAFT_58315</name>
</gene>
<evidence type="ECO:0000256" key="1">
    <source>
        <dbReference type="SAM" id="SignalP"/>
    </source>
</evidence>
<accession>A0AAJ0B813</accession>
<protein>
    <recommendedName>
        <fullName evidence="4">Secreted protein</fullName>
    </recommendedName>
</protein>
<keyword evidence="1" id="KW-0732">Signal</keyword>